<dbReference type="EMBL" id="CM047897">
    <property type="protein sequence ID" value="KAJ0112953.1"/>
    <property type="molecule type" value="Genomic_DNA"/>
</dbReference>
<name>A0ACC1CBL9_9ROSI</name>
<evidence type="ECO:0000313" key="2">
    <source>
        <dbReference type="Proteomes" id="UP001164250"/>
    </source>
</evidence>
<comment type="caution">
    <text evidence="1">The sequence shown here is derived from an EMBL/GenBank/DDBJ whole genome shotgun (WGS) entry which is preliminary data.</text>
</comment>
<accession>A0ACC1CBL9</accession>
<sequence>MELSDEESSDNSQGMKISDDESSIWYQDSRILQLFKRENEEKPVEMSHEEAVRALGFDRISNLPNPLIHHIMSFLPSKRRYQNGDLVKEVGVSLVNFPNF</sequence>
<organism evidence="1 2">
    <name type="scientific">Pistacia atlantica</name>
    <dbReference type="NCBI Taxonomy" id="434234"/>
    <lineage>
        <taxon>Eukaryota</taxon>
        <taxon>Viridiplantae</taxon>
        <taxon>Streptophyta</taxon>
        <taxon>Embryophyta</taxon>
        <taxon>Tracheophyta</taxon>
        <taxon>Spermatophyta</taxon>
        <taxon>Magnoliopsida</taxon>
        <taxon>eudicotyledons</taxon>
        <taxon>Gunneridae</taxon>
        <taxon>Pentapetalae</taxon>
        <taxon>rosids</taxon>
        <taxon>malvids</taxon>
        <taxon>Sapindales</taxon>
        <taxon>Anacardiaceae</taxon>
        <taxon>Pistacia</taxon>
    </lineage>
</organism>
<evidence type="ECO:0000313" key="1">
    <source>
        <dbReference type="EMBL" id="KAJ0112953.1"/>
    </source>
</evidence>
<dbReference type="Proteomes" id="UP001164250">
    <property type="component" value="Chromosome 1"/>
</dbReference>
<proteinExistence type="predicted"/>
<gene>
    <name evidence="1" type="ORF">Patl1_02172</name>
</gene>
<reference evidence="2" key="1">
    <citation type="journal article" date="2023" name="G3 (Bethesda)">
        <title>Genome assembly and association tests identify interacting loci associated with vigor, precocity, and sex in interspecific pistachio rootstocks.</title>
        <authorList>
            <person name="Palmer W."/>
            <person name="Jacygrad E."/>
            <person name="Sagayaradj S."/>
            <person name="Cavanaugh K."/>
            <person name="Han R."/>
            <person name="Bertier L."/>
            <person name="Beede B."/>
            <person name="Kafkas S."/>
            <person name="Golino D."/>
            <person name="Preece J."/>
            <person name="Michelmore R."/>
        </authorList>
    </citation>
    <scope>NUCLEOTIDE SEQUENCE [LARGE SCALE GENOMIC DNA]</scope>
</reference>
<protein>
    <submittedName>
        <fullName evidence="1">Uncharacterized protein</fullName>
    </submittedName>
</protein>
<keyword evidence="2" id="KW-1185">Reference proteome</keyword>